<dbReference type="EMBL" id="QRPV01000002">
    <property type="protein sequence ID" value="RHM46742.1"/>
    <property type="molecule type" value="Genomic_DNA"/>
</dbReference>
<reference evidence="11 12" key="1">
    <citation type="submission" date="2018-08" db="EMBL/GenBank/DDBJ databases">
        <title>A genome reference for cultivated species of the human gut microbiota.</title>
        <authorList>
            <person name="Zou Y."/>
            <person name="Xue W."/>
            <person name="Luo G."/>
        </authorList>
    </citation>
    <scope>NUCLEOTIDE SEQUENCE [LARGE SCALE GENOMIC DNA]</scope>
    <source>
        <strain evidence="8 11">AF14-49</strain>
        <strain evidence="10 12">AF34-33</strain>
        <strain evidence="9 13">OF02-7</strain>
    </source>
</reference>
<evidence type="ECO:0000259" key="7">
    <source>
        <dbReference type="Pfam" id="PF14322"/>
    </source>
</evidence>
<evidence type="ECO:0000313" key="10">
    <source>
        <dbReference type="EMBL" id="RHM46742.1"/>
    </source>
</evidence>
<evidence type="ECO:0000313" key="9">
    <source>
        <dbReference type="EMBL" id="RGY18745.1"/>
    </source>
</evidence>
<evidence type="ECO:0000256" key="5">
    <source>
        <dbReference type="ARBA" id="ARBA00023237"/>
    </source>
</evidence>
<evidence type="ECO:0000313" key="13">
    <source>
        <dbReference type="Proteomes" id="UP000286063"/>
    </source>
</evidence>
<evidence type="ECO:0000313" key="8">
    <source>
        <dbReference type="EMBL" id="RGV33910.1"/>
    </source>
</evidence>
<dbReference type="Proteomes" id="UP000283589">
    <property type="component" value="Unassembled WGS sequence"/>
</dbReference>
<evidence type="ECO:0000256" key="4">
    <source>
        <dbReference type="ARBA" id="ARBA00023136"/>
    </source>
</evidence>
<comment type="subcellular location">
    <subcellularLocation>
        <location evidence="1">Cell outer membrane</location>
    </subcellularLocation>
</comment>
<keyword evidence="4" id="KW-0472">Membrane</keyword>
<dbReference type="InterPro" id="IPR012944">
    <property type="entry name" value="SusD_RagB_dom"/>
</dbReference>
<dbReference type="AlphaFoldDB" id="A0A413IP50"/>
<dbReference type="GO" id="GO:0009279">
    <property type="term" value="C:cell outer membrane"/>
    <property type="evidence" value="ECO:0007669"/>
    <property type="project" value="UniProtKB-SubCell"/>
</dbReference>
<evidence type="ECO:0000259" key="6">
    <source>
        <dbReference type="Pfam" id="PF07980"/>
    </source>
</evidence>
<gene>
    <name evidence="8" type="ORF">DWW18_09700</name>
    <name evidence="10" type="ORF">DWZ68_01870</name>
    <name evidence="9" type="ORF">DXA50_07720</name>
</gene>
<keyword evidence="3" id="KW-0732">Signal</keyword>
<sequence length="518" mass="60123">MTMKKIFIFILFFPLFSCNDWIDVNSEESVTFRNYFNSEQDVEDIFTTILGCEKAVIAPTMMGFFDWSALHCSNAGTFGEAYRKLEPAAIWDMDKRTSWNTHYKAIYLTNFLHENQFRFKNISQERIDFWLAQADFVKALMYFRLAQDWGEAVVAPSTEDASQQAKSPINTILTEAIQAAEAALILPTFDKLTNAQGNNINSRQYASLGTVHTLLANIYAWMGGLYDKEEYWKKAEASASLVIEGKVGFYDLVSMKDLVEKTFGKSRDLTEVIFSIEKNEQDDNWYATSSLEMYYPGFALINYPYSETDPRKVDKDDIPRILLDSVYALYPDKTDLRRKEYWWNLGQAITIEGASAPYTPNHAFINKWRDKVYSVNPEITEGSKSKLIAMEGNCIYWRLADLILLRAECRAHLGMPEAASDLNRIRERAGLDTYRGFTDKKNLLREIFRERERELFGEGHRYYDIVRNKYFRDILIGNYKTLTDDEVKKGALYLPVSSDAFLNNPLMTQNIYWLWHQN</sequence>
<dbReference type="Gene3D" id="1.25.40.390">
    <property type="match status" value="1"/>
</dbReference>
<evidence type="ECO:0000313" key="11">
    <source>
        <dbReference type="Proteomes" id="UP000283589"/>
    </source>
</evidence>
<keyword evidence="5" id="KW-0998">Cell outer membrane</keyword>
<proteinExistence type="inferred from homology"/>
<name>A0A413IP50_9BACT</name>
<dbReference type="Pfam" id="PF07980">
    <property type="entry name" value="SusD_RagB"/>
    <property type="match status" value="1"/>
</dbReference>
<dbReference type="InterPro" id="IPR033985">
    <property type="entry name" value="SusD-like_N"/>
</dbReference>
<protein>
    <submittedName>
        <fullName evidence="9">RagB/SusD family nutrient uptake outer membrane protein</fullName>
    </submittedName>
</protein>
<dbReference type="SUPFAM" id="SSF48452">
    <property type="entry name" value="TPR-like"/>
    <property type="match status" value="1"/>
</dbReference>
<dbReference type="Proteomes" id="UP000286063">
    <property type="component" value="Unassembled WGS sequence"/>
</dbReference>
<dbReference type="STRING" id="1121130.GCA_000519105_02971"/>
<evidence type="ECO:0000256" key="3">
    <source>
        <dbReference type="ARBA" id="ARBA00022729"/>
    </source>
</evidence>
<evidence type="ECO:0000256" key="1">
    <source>
        <dbReference type="ARBA" id="ARBA00004442"/>
    </source>
</evidence>
<organism evidence="9 13">
    <name type="scientific">Butyricimonas virosa</name>
    <dbReference type="NCBI Taxonomy" id="544645"/>
    <lineage>
        <taxon>Bacteria</taxon>
        <taxon>Pseudomonadati</taxon>
        <taxon>Bacteroidota</taxon>
        <taxon>Bacteroidia</taxon>
        <taxon>Bacteroidales</taxon>
        <taxon>Odoribacteraceae</taxon>
        <taxon>Butyricimonas</taxon>
    </lineage>
</organism>
<dbReference type="EMBL" id="QRZA01000010">
    <property type="protein sequence ID" value="RGV33910.1"/>
    <property type="molecule type" value="Genomic_DNA"/>
</dbReference>
<dbReference type="InterPro" id="IPR011990">
    <property type="entry name" value="TPR-like_helical_dom_sf"/>
</dbReference>
<feature type="domain" description="SusD-like N-terminal" evidence="7">
    <location>
        <begin position="20"/>
        <end position="184"/>
    </location>
</feature>
<dbReference type="EMBL" id="QSCR01000010">
    <property type="protein sequence ID" value="RGY18745.1"/>
    <property type="molecule type" value="Genomic_DNA"/>
</dbReference>
<accession>A0A413IP50</accession>
<evidence type="ECO:0000313" key="12">
    <source>
        <dbReference type="Proteomes" id="UP000286038"/>
    </source>
</evidence>
<dbReference type="OrthoDB" id="5694214at2"/>
<feature type="domain" description="RagB/SusD" evidence="6">
    <location>
        <begin position="358"/>
        <end position="513"/>
    </location>
</feature>
<dbReference type="Proteomes" id="UP000286038">
    <property type="component" value="Unassembled WGS sequence"/>
</dbReference>
<dbReference type="Pfam" id="PF14322">
    <property type="entry name" value="SusD-like_3"/>
    <property type="match status" value="1"/>
</dbReference>
<evidence type="ECO:0000256" key="2">
    <source>
        <dbReference type="ARBA" id="ARBA00006275"/>
    </source>
</evidence>
<comment type="caution">
    <text evidence="9">The sequence shown here is derived from an EMBL/GenBank/DDBJ whole genome shotgun (WGS) entry which is preliminary data.</text>
</comment>
<comment type="similarity">
    <text evidence="2">Belongs to the SusD family.</text>
</comment>